<dbReference type="PRINTS" id="PR01415">
    <property type="entry name" value="ANKYRIN"/>
</dbReference>
<evidence type="ECO:0000256" key="1">
    <source>
        <dbReference type="ARBA" id="ARBA00022737"/>
    </source>
</evidence>
<feature type="repeat" description="ANK" evidence="3">
    <location>
        <begin position="38"/>
        <end position="70"/>
    </location>
</feature>
<evidence type="ECO:0000256" key="3">
    <source>
        <dbReference type="PROSITE-ProRule" id="PRU00023"/>
    </source>
</evidence>
<keyword evidence="2 3" id="KW-0040">ANK repeat</keyword>
<dbReference type="InterPro" id="IPR051637">
    <property type="entry name" value="Ank_repeat_dom-contain_49"/>
</dbReference>
<feature type="repeat" description="ANK" evidence="3">
    <location>
        <begin position="104"/>
        <end position="136"/>
    </location>
</feature>
<dbReference type="PANTHER" id="PTHR24180:SF45">
    <property type="entry name" value="POLY [ADP-RIBOSE] POLYMERASE TANKYRASE"/>
    <property type="match status" value="1"/>
</dbReference>
<sequence>MAGDADRFALCRAAAQGQLDEVKRLLRRNVDTTLCDKDGKTALHVASENGHVEVVKALLTHGVDTDLLNSEGKTALHVAAHWGHIEVVGALLKHGVDANAVSKRGETALHMVAEIGRVRMVVVLLGHGIDASAVNKNGWTALHVASYRGHVKVIKALLEHGVDANAVEKNGWTPLHVASFRGHITAVEALLSYDVKADAKSQDAETPLHVASGGGHLDILAALLKHGVNVNAADMDSETVLHRACYSGHMKMVELLLSYKVDIFAKDKDGNGPLHFAAANHQTPAIQYLLDRGCPINAKNNDEKTPLSVALQWEYDTTDFASVLDTVCLLLSRGAVFTDSPENCPLVEGEYQAQAAVIPICVKHWINEQRRGKWPLTAVPAETFERGATAVQTYLREIDASSENDLILRRKVCVVGSSKAGKTSLVKSITAMNPTLENEDDRTIGVDLFHLEFTEEKKGSETAKRRHEITFWDFAGQDVYHSAHTLFFSRRALFLLCVDIKAFAQVLSTCQSCSNEDQADELMDDFIQDRVWRWFRFIFVRQPDADFVLIATKSDAVQDKNLNELEETLIRILQEYKEAFKNEMQREIDALDKKVIRGALDSINIATTQRVAHLKRMQEHLDAALPTSWILSGIRSQKSIVRTRSAIEQVTMSSSRSFLMPDKYSRVLDKIKELRAKTTGRFTRDRIKQMFVQLPDLRLTLQTSVKDLKEDECDTILETLHDLGDVLWFERDGLDVLGGTVILDAEFLIDFIRQVLGQGQSKQMDNQTQQLLEELIQHGKLSHDLLRTFSLWKRLDYPDQMLHFKQLLQHFQLAYPAGEDEMTVDCDLIVPTFWRLRHKRDAKIPEPLETRFRSLRSSTTPVHSFHWEYDFHFEMMETVFERFAVQSYPVFSKRVAIGNCIESLPNESYGIRISLIKEAGRQVVSLEVVAADRLLAEDCLRNLYKALETVLLACPGICVTRYAINNLGIRERIDQVVESYRNGSSVRRGILRNEHSWLPVDVSWYKLPGEKSDLASPNSRSLTTPTRSFRLEVREIRASLESKIDALATMVENTTKPQPALPALWTVKFVKKPKAKLILWMLSEVSGRCFHTPIEIVDKQFLAKYGDKLQTLLSMVSGAIPEAPGTKAAVNFALQKLDRQAEYARAVRAVMGDMGLTSTGILQTANDHPLSPVGMTGILEALLKLHNPAFRPKICDIAKLECGKQRDGVYLWAHRYELLHDPDKYRLLVDYATDPNPSVNSPVASSKSRYPRFFLSDFRSTGLSAADGRLAYCKWKLEDSTQSPKQVASGRTIENPHEDMKEQSWWLQSFVLNGVCSAEALQRCKLVVEVMRPSKMALRKDRFVAKGSVKLRDFLSATAGQEFNCKRLVISLTKADGSKGGSVECELCELGPSV</sequence>
<proteinExistence type="predicted"/>
<dbReference type="Pfam" id="PF12796">
    <property type="entry name" value="Ank_2"/>
    <property type="match status" value="3"/>
</dbReference>
<keyword evidence="1" id="KW-0677">Repeat</keyword>
<gene>
    <name evidence="4" type="ORF">Poli38472_008578</name>
</gene>
<evidence type="ECO:0000313" key="5">
    <source>
        <dbReference type="Proteomes" id="UP000794436"/>
    </source>
</evidence>
<dbReference type="Pfam" id="PF00023">
    <property type="entry name" value="Ank"/>
    <property type="match status" value="1"/>
</dbReference>
<comment type="caution">
    <text evidence="4">The sequence shown here is derived from an EMBL/GenBank/DDBJ whole genome shotgun (WGS) entry which is preliminary data.</text>
</comment>
<dbReference type="PRINTS" id="PR00449">
    <property type="entry name" value="RASTRNSFRMNG"/>
</dbReference>
<protein>
    <recommendedName>
        <fullName evidence="6">Non-specific serine/threonine protein kinase</fullName>
    </recommendedName>
</protein>
<dbReference type="Pfam" id="PF08477">
    <property type="entry name" value="Roc"/>
    <property type="match status" value="1"/>
</dbReference>
<feature type="repeat" description="ANK" evidence="3">
    <location>
        <begin position="203"/>
        <end position="235"/>
    </location>
</feature>
<dbReference type="PROSITE" id="PS50297">
    <property type="entry name" value="ANK_REP_REGION"/>
    <property type="match status" value="8"/>
</dbReference>
<dbReference type="SUPFAM" id="SSF48403">
    <property type="entry name" value="Ankyrin repeat"/>
    <property type="match status" value="1"/>
</dbReference>
<feature type="repeat" description="ANK" evidence="3">
    <location>
        <begin position="170"/>
        <end position="202"/>
    </location>
</feature>
<evidence type="ECO:0000313" key="4">
    <source>
        <dbReference type="EMBL" id="TMW55930.1"/>
    </source>
</evidence>
<feature type="repeat" description="ANK" evidence="3">
    <location>
        <begin position="269"/>
        <end position="301"/>
    </location>
</feature>
<evidence type="ECO:0008006" key="6">
    <source>
        <dbReference type="Google" id="ProtNLM"/>
    </source>
</evidence>
<dbReference type="InterPro" id="IPR027417">
    <property type="entry name" value="P-loop_NTPase"/>
</dbReference>
<dbReference type="SUPFAM" id="SSF52540">
    <property type="entry name" value="P-loop containing nucleoside triphosphate hydrolases"/>
    <property type="match status" value="1"/>
</dbReference>
<dbReference type="OrthoDB" id="93327at2759"/>
<dbReference type="InterPro" id="IPR036770">
    <property type="entry name" value="Ankyrin_rpt-contain_sf"/>
</dbReference>
<accession>A0A8K1C3T6</accession>
<evidence type="ECO:0000256" key="2">
    <source>
        <dbReference type="ARBA" id="ARBA00023043"/>
    </source>
</evidence>
<keyword evidence="5" id="KW-1185">Reference proteome</keyword>
<dbReference type="PANTHER" id="PTHR24180">
    <property type="entry name" value="CYCLIN-DEPENDENT KINASE INHIBITOR 2C-RELATED"/>
    <property type="match status" value="1"/>
</dbReference>
<dbReference type="SMART" id="SM00248">
    <property type="entry name" value="ANK"/>
    <property type="match status" value="10"/>
</dbReference>
<dbReference type="Gene3D" id="3.40.50.300">
    <property type="entry name" value="P-loop containing nucleotide triphosphate hydrolases"/>
    <property type="match status" value="1"/>
</dbReference>
<organism evidence="4 5">
    <name type="scientific">Pythium oligandrum</name>
    <name type="common">Mycoparasitic fungus</name>
    <dbReference type="NCBI Taxonomy" id="41045"/>
    <lineage>
        <taxon>Eukaryota</taxon>
        <taxon>Sar</taxon>
        <taxon>Stramenopiles</taxon>
        <taxon>Oomycota</taxon>
        <taxon>Peronosporomycetes</taxon>
        <taxon>Pythiales</taxon>
        <taxon>Pythiaceae</taxon>
        <taxon>Pythium</taxon>
    </lineage>
</organism>
<feature type="repeat" description="ANK" evidence="3">
    <location>
        <begin position="137"/>
        <end position="169"/>
    </location>
</feature>
<dbReference type="PROSITE" id="PS50088">
    <property type="entry name" value="ANK_REPEAT"/>
    <property type="match status" value="8"/>
</dbReference>
<dbReference type="Proteomes" id="UP000794436">
    <property type="component" value="Unassembled WGS sequence"/>
</dbReference>
<dbReference type="EMBL" id="SPLM01000146">
    <property type="protein sequence ID" value="TMW55930.1"/>
    <property type="molecule type" value="Genomic_DNA"/>
</dbReference>
<name>A0A8K1C3T6_PYTOL</name>
<feature type="repeat" description="ANK" evidence="3">
    <location>
        <begin position="71"/>
        <end position="103"/>
    </location>
</feature>
<reference evidence="4" key="1">
    <citation type="submission" date="2019-03" db="EMBL/GenBank/DDBJ databases">
        <title>Long read genome sequence of the mycoparasitic Pythium oligandrum ATCC 38472 isolated from sugarbeet rhizosphere.</title>
        <authorList>
            <person name="Gaulin E."/>
        </authorList>
    </citation>
    <scope>NUCLEOTIDE SEQUENCE</scope>
    <source>
        <strain evidence="4">ATCC 38472_TT</strain>
    </source>
</reference>
<feature type="repeat" description="ANK" evidence="3">
    <location>
        <begin position="236"/>
        <end position="268"/>
    </location>
</feature>
<dbReference type="Gene3D" id="1.25.40.20">
    <property type="entry name" value="Ankyrin repeat-containing domain"/>
    <property type="match status" value="5"/>
</dbReference>
<dbReference type="InterPro" id="IPR002110">
    <property type="entry name" value="Ankyrin_rpt"/>
</dbReference>